<reference evidence="2 3" key="1">
    <citation type="submission" date="2019-07" db="EMBL/GenBank/DDBJ databases">
        <title>Description of 53C-WASEF.</title>
        <authorList>
            <person name="Pitt A."/>
            <person name="Hahn M.W."/>
        </authorList>
    </citation>
    <scope>NUCLEOTIDE SEQUENCE [LARGE SCALE GENOMIC DNA]</scope>
    <source>
        <strain evidence="2 3">53C-WASEF</strain>
    </source>
</reference>
<evidence type="ECO:0000313" key="2">
    <source>
        <dbReference type="EMBL" id="TSJ77513.1"/>
    </source>
</evidence>
<organism evidence="2 3">
    <name type="scientific">Rariglobus hedericola</name>
    <dbReference type="NCBI Taxonomy" id="2597822"/>
    <lineage>
        <taxon>Bacteria</taxon>
        <taxon>Pseudomonadati</taxon>
        <taxon>Verrucomicrobiota</taxon>
        <taxon>Opitutia</taxon>
        <taxon>Opitutales</taxon>
        <taxon>Opitutaceae</taxon>
        <taxon>Rariglobus</taxon>
    </lineage>
</organism>
<comment type="caution">
    <text evidence="2">The sequence shown here is derived from an EMBL/GenBank/DDBJ whole genome shotgun (WGS) entry which is preliminary data.</text>
</comment>
<accession>A0A556QLK5</accession>
<feature type="transmembrane region" description="Helical" evidence="1">
    <location>
        <begin position="89"/>
        <end position="111"/>
    </location>
</feature>
<keyword evidence="3" id="KW-1185">Reference proteome</keyword>
<gene>
    <name evidence="2" type="ORF">FPL22_15615</name>
</gene>
<keyword evidence="1" id="KW-0812">Transmembrane</keyword>
<feature type="transmembrane region" description="Helical" evidence="1">
    <location>
        <begin position="6"/>
        <end position="28"/>
    </location>
</feature>
<dbReference type="Proteomes" id="UP000315648">
    <property type="component" value="Unassembled WGS sequence"/>
</dbReference>
<dbReference type="RefSeq" id="WP_144353934.1">
    <property type="nucleotide sequence ID" value="NZ_CBCRVV010000037.1"/>
</dbReference>
<keyword evidence="1" id="KW-0472">Membrane</keyword>
<dbReference type="EMBL" id="VMBG01000002">
    <property type="protein sequence ID" value="TSJ77513.1"/>
    <property type="molecule type" value="Genomic_DNA"/>
</dbReference>
<proteinExistence type="predicted"/>
<evidence type="ECO:0000256" key="1">
    <source>
        <dbReference type="SAM" id="Phobius"/>
    </source>
</evidence>
<dbReference type="Pfam" id="PF18936">
    <property type="entry name" value="DUF5684"/>
    <property type="match status" value="1"/>
</dbReference>
<dbReference type="InterPro" id="IPR043739">
    <property type="entry name" value="DUF5684"/>
</dbReference>
<dbReference type="AlphaFoldDB" id="A0A556QLK5"/>
<sequence length="119" mass="13056">MEAIVGLFIGLLYLAFIIFVFAGVWKVFTKAGQPGWASLIPIYNLYIMIKITGREGWWLLLFFIPFVNVVIAIIIAIDLAKVFGKGTGFGLGLAFLGFIFYPILGFGSATYQGAPVKIV</sequence>
<feature type="transmembrane region" description="Helical" evidence="1">
    <location>
        <begin position="57"/>
        <end position="77"/>
    </location>
</feature>
<protein>
    <submittedName>
        <fullName evidence="2">Signal peptidase I</fullName>
    </submittedName>
</protein>
<evidence type="ECO:0000313" key="3">
    <source>
        <dbReference type="Proteomes" id="UP000315648"/>
    </source>
</evidence>
<name>A0A556QLK5_9BACT</name>
<keyword evidence="1" id="KW-1133">Transmembrane helix</keyword>
<dbReference type="OrthoDB" id="2376202at2"/>